<evidence type="ECO:0000313" key="2">
    <source>
        <dbReference type="EMBL" id="TYC48349.1"/>
    </source>
</evidence>
<dbReference type="Proteomes" id="UP000371977">
    <property type="component" value="Unassembled WGS sequence"/>
</dbReference>
<proteinExistence type="predicted"/>
<dbReference type="Pfam" id="PF07179">
    <property type="entry name" value="SseB"/>
    <property type="match status" value="1"/>
</dbReference>
<evidence type="ECO:0000313" key="3">
    <source>
        <dbReference type="Proteomes" id="UP000371977"/>
    </source>
</evidence>
<name>A0A6C2C3U3_9LACO</name>
<comment type="caution">
    <text evidence="2">The sequence shown here is derived from an EMBL/GenBank/DDBJ whole genome shotgun (WGS) entry which is preliminary data.</text>
</comment>
<keyword evidence="3" id="KW-1185">Reference proteome</keyword>
<gene>
    <name evidence="2" type="ORF">ESZ50_09055</name>
</gene>
<accession>A0A6C2C3U3</accession>
<reference evidence="2 3" key="1">
    <citation type="submission" date="2019-01" db="EMBL/GenBank/DDBJ databases">
        <title>Weissella sp. nov., a novel lactic acid bacterium isolated from animal feces.</title>
        <authorList>
            <person name="Wang L.-T."/>
        </authorList>
    </citation>
    <scope>NUCLEOTIDE SEQUENCE [LARGE SCALE GENOMIC DNA]</scope>
    <source>
        <strain evidence="2 3">8H-2</strain>
    </source>
</reference>
<protein>
    <submittedName>
        <fullName evidence="2">SseB family protein</fullName>
    </submittedName>
</protein>
<dbReference type="EMBL" id="SDGZ01000022">
    <property type="protein sequence ID" value="TYC48349.1"/>
    <property type="molecule type" value="Genomic_DNA"/>
</dbReference>
<sequence>MDPENWENEAVLAALAAYQEDENAENEQELFDMIQRAIFIAPVQISNMQKEILENKMELTSDLLPNLITFETKDGNKVFPIFTDINAMKERGFDNEDVVYSWPITIFEYGLILLLSSNVEGLVLNPFSDGFVLTKDELLTMLQHLNGSIARTTERTAIQGAENSQLVLEDIKANKLPISLFINLIAIADDKRGLVQTVYIVWLTNKTTGVSNYLVVLDGTDDEKLEASYNEFALVFERYADILQTTVDIVTLQKSGLDMSSFTPQYTFYV</sequence>
<dbReference type="RefSeq" id="WP_148623248.1">
    <property type="nucleotide sequence ID" value="NZ_SDGZ01000022.1"/>
</dbReference>
<dbReference type="AlphaFoldDB" id="A0A6C2C3U3"/>
<dbReference type="InterPro" id="IPR009839">
    <property type="entry name" value="SseB_N"/>
</dbReference>
<organism evidence="2 3">
    <name type="scientific">Weissella muntiaci</name>
    <dbReference type="NCBI Taxonomy" id="2508881"/>
    <lineage>
        <taxon>Bacteria</taxon>
        <taxon>Bacillati</taxon>
        <taxon>Bacillota</taxon>
        <taxon>Bacilli</taxon>
        <taxon>Lactobacillales</taxon>
        <taxon>Lactobacillaceae</taxon>
        <taxon>Weissella</taxon>
    </lineage>
</organism>
<evidence type="ECO:0000259" key="1">
    <source>
        <dbReference type="Pfam" id="PF07179"/>
    </source>
</evidence>
<dbReference type="OrthoDB" id="2149078at2"/>
<feature type="domain" description="SseB protein N-terminal" evidence="1">
    <location>
        <begin position="13"/>
        <end position="138"/>
    </location>
</feature>